<accession>A0A084W8Z4</accession>
<reference evidence="2" key="2">
    <citation type="submission" date="2020-05" db="UniProtKB">
        <authorList>
            <consortium name="EnsemblMetazoa"/>
        </authorList>
    </citation>
    <scope>IDENTIFICATION</scope>
</reference>
<keyword evidence="3" id="KW-1185">Reference proteome</keyword>
<proteinExistence type="predicted"/>
<dbReference type="VEuPathDB" id="VectorBase:ASIC014683"/>
<evidence type="ECO:0000313" key="2">
    <source>
        <dbReference type="EnsemblMetazoa" id="ASIC014683-PA"/>
    </source>
</evidence>
<dbReference type="EnsemblMetazoa" id="ASIC014683-RA">
    <property type="protein sequence ID" value="ASIC014683-PA"/>
    <property type="gene ID" value="ASIC014683"/>
</dbReference>
<name>A0A084W8Z4_ANOSI</name>
<dbReference type="EMBL" id="KE525320">
    <property type="protein sequence ID" value="KFB46688.1"/>
    <property type="molecule type" value="Genomic_DNA"/>
</dbReference>
<evidence type="ECO:0000313" key="1">
    <source>
        <dbReference type="EMBL" id="KFB46688.1"/>
    </source>
</evidence>
<dbReference type="Proteomes" id="UP000030765">
    <property type="component" value="Unassembled WGS sequence"/>
</dbReference>
<dbReference type="AlphaFoldDB" id="A0A084W8Z4"/>
<sequence length="91" mass="10595">MATTIISHNISVSLLAPRGHRATKKLMPLDAFKKTDQVHARRPRRFAVEVNESRKSRFITVVVRYFGFADIAERKFNNHDDDGFRYSRFKG</sequence>
<evidence type="ECO:0000313" key="3">
    <source>
        <dbReference type="Proteomes" id="UP000030765"/>
    </source>
</evidence>
<reference evidence="1 3" key="1">
    <citation type="journal article" date="2014" name="BMC Genomics">
        <title>Genome sequence of Anopheles sinensis provides insight into genetics basis of mosquito competence for malaria parasites.</title>
        <authorList>
            <person name="Zhou D."/>
            <person name="Zhang D."/>
            <person name="Ding G."/>
            <person name="Shi L."/>
            <person name="Hou Q."/>
            <person name="Ye Y."/>
            <person name="Xu Y."/>
            <person name="Zhou H."/>
            <person name="Xiong C."/>
            <person name="Li S."/>
            <person name="Yu J."/>
            <person name="Hong S."/>
            <person name="Yu X."/>
            <person name="Zou P."/>
            <person name="Chen C."/>
            <person name="Chang X."/>
            <person name="Wang W."/>
            <person name="Lv Y."/>
            <person name="Sun Y."/>
            <person name="Ma L."/>
            <person name="Shen B."/>
            <person name="Zhu C."/>
        </authorList>
    </citation>
    <scope>NUCLEOTIDE SEQUENCE [LARGE SCALE GENOMIC DNA]</scope>
</reference>
<protein>
    <submittedName>
        <fullName evidence="1 2">Phosphate ABC transporter permease</fullName>
    </submittedName>
</protein>
<dbReference type="EMBL" id="ATLV01021548">
    <property type="status" value="NOT_ANNOTATED_CDS"/>
    <property type="molecule type" value="Genomic_DNA"/>
</dbReference>
<gene>
    <name evidence="1" type="ORF">ZHAS_00014683</name>
</gene>
<organism evidence="1">
    <name type="scientific">Anopheles sinensis</name>
    <name type="common">Mosquito</name>
    <dbReference type="NCBI Taxonomy" id="74873"/>
    <lineage>
        <taxon>Eukaryota</taxon>
        <taxon>Metazoa</taxon>
        <taxon>Ecdysozoa</taxon>
        <taxon>Arthropoda</taxon>
        <taxon>Hexapoda</taxon>
        <taxon>Insecta</taxon>
        <taxon>Pterygota</taxon>
        <taxon>Neoptera</taxon>
        <taxon>Endopterygota</taxon>
        <taxon>Diptera</taxon>
        <taxon>Nematocera</taxon>
        <taxon>Culicoidea</taxon>
        <taxon>Culicidae</taxon>
        <taxon>Anophelinae</taxon>
        <taxon>Anopheles</taxon>
    </lineage>
</organism>